<dbReference type="AlphaFoldDB" id="A0A645HYT0"/>
<organism evidence="2">
    <name type="scientific">bioreactor metagenome</name>
    <dbReference type="NCBI Taxonomy" id="1076179"/>
    <lineage>
        <taxon>unclassified sequences</taxon>
        <taxon>metagenomes</taxon>
        <taxon>ecological metagenomes</taxon>
    </lineage>
</organism>
<feature type="region of interest" description="Disordered" evidence="1">
    <location>
        <begin position="52"/>
        <end position="79"/>
    </location>
</feature>
<evidence type="ECO:0000313" key="2">
    <source>
        <dbReference type="EMBL" id="MPN44158.1"/>
    </source>
</evidence>
<sequence length="79" mass="9150">MCGRAYAILLSGPQPEQDAHEEHAGQHNAAVYRRLPQGERRRRRADLDKIREKRKYDHEDDGIDPEIQSEISTTFSGYI</sequence>
<proteinExistence type="predicted"/>
<protein>
    <submittedName>
        <fullName evidence="2">Uncharacterized protein</fullName>
    </submittedName>
</protein>
<gene>
    <name evidence="2" type="ORF">SDC9_191719</name>
</gene>
<feature type="compositionally biased region" description="Polar residues" evidence="1">
    <location>
        <begin position="69"/>
        <end position="79"/>
    </location>
</feature>
<dbReference type="EMBL" id="VSSQ01103064">
    <property type="protein sequence ID" value="MPN44158.1"/>
    <property type="molecule type" value="Genomic_DNA"/>
</dbReference>
<reference evidence="2" key="1">
    <citation type="submission" date="2019-08" db="EMBL/GenBank/DDBJ databases">
        <authorList>
            <person name="Kucharzyk K."/>
            <person name="Murdoch R.W."/>
            <person name="Higgins S."/>
            <person name="Loffler F."/>
        </authorList>
    </citation>
    <scope>NUCLEOTIDE SEQUENCE</scope>
</reference>
<comment type="caution">
    <text evidence="2">The sequence shown here is derived from an EMBL/GenBank/DDBJ whole genome shotgun (WGS) entry which is preliminary data.</text>
</comment>
<accession>A0A645HYT0</accession>
<evidence type="ECO:0000256" key="1">
    <source>
        <dbReference type="SAM" id="MobiDB-lite"/>
    </source>
</evidence>
<name>A0A645HYT0_9ZZZZ</name>